<sequence>MGKIGAWVLVAFVAAGIGFAVGRSRAPPPPPAPIELDFVDPFAATVVAPVATQPSVDPVAAAIDRATAEQARANREAEHRARQDARAAEHRARQDARAAEREARRNRYGY</sequence>
<reference evidence="2 3" key="1">
    <citation type="journal article" date="2015" name="Stand. Genomic Sci.">
        <title>Genomic information of the arsenic-resistant bacterium Lysobacter arseniciresistens type strain ZS79(T) and comparison of Lysobacter draft genomes.</title>
        <authorList>
            <person name="Liu L."/>
            <person name="Zhang S."/>
            <person name="Luo M."/>
            <person name="Wang G."/>
        </authorList>
    </citation>
    <scope>NUCLEOTIDE SEQUENCE [LARGE SCALE GENOMIC DNA]</scope>
    <source>
        <strain evidence="2 3">ZS79</strain>
    </source>
</reference>
<dbReference type="STRING" id="913325.N799_09930"/>
<dbReference type="AlphaFoldDB" id="A0A0A0EUG9"/>
<feature type="compositionally biased region" description="Basic and acidic residues" evidence="1">
    <location>
        <begin position="72"/>
        <end position="110"/>
    </location>
</feature>
<dbReference type="RefSeq" id="WP_036212722.1">
    <property type="nucleotide sequence ID" value="NZ_AVPT01000029.1"/>
</dbReference>
<evidence type="ECO:0000313" key="2">
    <source>
        <dbReference type="EMBL" id="KGM54189.1"/>
    </source>
</evidence>
<evidence type="ECO:0000256" key="1">
    <source>
        <dbReference type="SAM" id="MobiDB-lite"/>
    </source>
</evidence>
<accession>A0A0A0EUG9</accession>
<gene>
    <name evidence="2" type="ORF">N799_09930</name>
</gene>
<protein>
    <submittedName>
        <fullName evidence="2">Uncharacterized protein</fullName>
    </submittedName>
</protein>
<proteinExistence type="predicted"/>
<feature type="region of interest" description="Disordered" evidence="1">
    <location>
        <begin position="67"/>
        <end position="110"/>
    </location>
</feature>
<keyword evidence="3" id="KW-1185">Reference proteome</keyword>
<evidence type="ECO:0000313" key="3">
    <source>
        <dbReference type="Proteomes" id="UP000029989"/>
    </source>
</evidence>
<dbReference type="Proteomes" id="UP000029989">
    <property type="component" value="Unassembled WGS sequence"/>
</dbReference>
<comment type="caution">
    <text evidence="2">The sequence shown here is derived from an EMBL/GenBank/DDBJ whole genome shotgun (WGS) entry which is preliminary data.</text>
</comment>
<name>A0A0A0EUG9_9GAMM</name>
<organism evidence="2 3">
    <name type="scientific">Lysobacter arseniciresistens ZS79</name>
    <dbReference type="NCBI Taxonomy" id="913325"/>
    <lineage>
        <taxon>Bacteria</taxon>
        <taxon>Pseudomonadati</taxon>
        <taxon>Pseudomonadota</taxon>
        <taxon>Gammaproteobacteria</taxon>
        <taxon>Lysobacterales</taxon>
        <taxon>Lysobacteraceae</taxon>
        <taxon>Novilysobacter</taxon>
    </lineage>
</organism>
<dbReference type="EMBL" id="AVPT01000029">
    <property type="protein sequence ID" value="KGM54189.1"/>
    <property type="molecule type" value="Genomic_DNA"/>
</dbReference>